<feature type="domain" description="AAA+ ATPase" evidence="1">
    <location>
        <begin position="32"/>
        <end position="173"/>
    </location>
</feature>
<reference evidence="2 3" key="1">
    <citation type="submission" date="2019-11" db="EMBL/GenBank/DDBJ databases">
        <title>Genome sequences of 17 halophilic strains isolated from different environments.</title>
        <authorList>
            <person name="Furrow R.E."/>
        </authorList>
    </citation>
    <scope>NUCLEOTIDE SEQUENCE [LARGE SCALE GENOMIC DNA]</scope>
    <source>
        <strain evidence="2 3">22506_14_FS</strain>
    </source>
</reference>
<dbReference type="PANTHER" id="PTHR42759">
    <property type="entry name" value="MOXR FAMILY PROTEIN"/>
    <property type="match status" value="1"/>
</dbReference>
<evidence type="ECO:0000259" key="1">
    <source>
        <dbReference type="SMART" id="SM00382"/>
    </source>
</evidence>
<dbReference type="InterPro" id="IPR050764">
    <property type="entry name" value="CbbQ/NirQ/NorQ/GpvN"/>
</dbReference>
<comment type="caution">
    <text evidence="2">The sequence shown here is derived from an EMBL/GenBank/DDBJ whole genome shotgun (WGS) entry which is preliminary data.</text>
</comment>
<dbReference type="InterPro" id="IPR041628">
    <property type="entry name" value="ChlI/MoxR_AAA_lid"/>
</dbReference>
<protein>
    <submittedName>
        <fullName evidence="2">AAA domain-containing protein</fullName>
    </submittedName>
</protein>
<dbReference type="SUPFAM" id="SSF52540">
    <property type="entry name" value="P-loop containing nucleoside triphosphate hydrolases"/>
    <property type="match status" value="1"/>
</dbReference>
<proteinExistence type="predicted"/>
<dbReference type="EMBL" id="WMEY01000002">
    <property type="protein sequence ID" value="MYL63196.1"/>
    <property type="molecule type" value="Genomic_DNA"/>
</dbReference>
<dbReference type="Pfam" id="PF07726">
    <property type="entry name" value="AAA_3"/>
    <property type="match status" value="1"/>
</dbReference>
<dbReference type="PANTHER" id="PTHR42759:SF5">
    <property type="entry name" value="METHANOL DEHYDROGENASE REGULATOR"/>
    <property type="match status" value="1"/>
</dbReference>
<dbReference type="Proteomes" id="UP000447833">
    <property type="component" value="Unassembled WGS sequence"/>
</dbReference>
<dbReference type="GO" id="GO:0016887">
    <property type="term" value="F:ATP hydrolysis activity"/>
    <property type="evidence" value="ECO:0007669"/>
    <property type="project" value="InterPro"/>
</dbReference>
<evidence type="ECO:0000313" key="3">
    <source>
        <dbReference type="Proteomes" id="UP000447833"/>
    </source>
</evidence>
<dbReference type="Pfam" id="PF17863">
    <property type="entry name" value="AAA_lid_2"/>
    <property type="match status" value="1"/>
</dbReference>
<name>A0A845EXE5_9BACL</name>
<sequence length="315" mass="35329">MVEKMKLIQHEMQKVLIGKEKTIELVMISLLNNGNVLLEDVPGTGKTLLAKSMAVLLGGQFKRIQFTPDVLPGDVTGIQFFNPKMQDFELRPGPVMTNVLLADEINRATPRTQSSLLEVMEEKQVTIEGTTLKLPTPFIVMATQNPLESQGTFSLPEAQMDRFFMQMQSGYPTPIEEKRMIQMMRLQNPFDDLKSIFEDGEIELFQKEVKRVELSEVIEDYLLSIVQATRSGEYISVGVSPRGTIAFMKAAQGKAFIEGRSFVTPEDIQFVAPYVLSHRLVLTMEGAMRKTKQSVLQEILSQVEVPVEVRGGGIT</sequence>
<dbReference type="AlphaFoldDB" id="A0A845EXE5"/>
<dbReference type="PIRSF" id="PIRSF002849">
    <property type="entry name" value="AAA_ATPase_chaperone_MoxR_prd"/>
    <property type="match status" value="1"/>
</dbReference>
<dbReference type="InterPro" id="IPR003593">
    <property type="entry name" value="AAA+_ATPase"/>
</dbReference>
<accession>A0A845EXE5</accession>
<evidence type="ECO:0000313" key="2">
    <source>
        <dbReference type="EMBL" id="MYL63196.1"/>
    </source>
</evidence>
<organism evidence="2 3">
    <name type="scientific">Guptibacillus hwajinpoensis</name>
    <dbReference type="NCBI Taxonomy" id="208199"/>
    <lineage>
        <taxon>Bacteria</taxon>
        <taxon>Bacillati</taxon>
        <taxon>Bacillota</taxon>
        <taxon>Bacilli</taxon>
        <taxon>Bacillales</taxon>
        <taxon>Guptibacillaceae</taxon>
        <taxon>Guptibacillus</taxon>
    </lineage>
</organism>
<dbReference type="Gene3D" id="3.40.50.300">
    <property type="entry name" value="P-loop containing nucleotide triphosphate hydrolases"/>
    <property type="match status" value="1"/>
</dbReference>
<dbReference type="Gene3D" id="1.10.8.80">
    <property type="entry name" value="Magnesium chelatase subunit I, C-Terminal domain"/>
    <property type="match status" value="1"/>
</dbReference>
<dbReference type="CDD" id="cd00009">
    <property type="entry name" value="AAA"/>
    <property type="match status" value="1"/>
</dbReference>
<dbReference type="InterPro" id="IPR027417">
    <property type="entry name" value="P-loop_NTPase"/>
</dbReference>
<gene>
    <name evidence="2" type="ORF">GLW07_07485</name>
</gene>
<dbReference type="InterPro" id="IPR011703">
    <property type="entry name" value="ATPase_AAA-3"/>
</dbReference>
<dbReference type="SMART" id="SM00382">
    <property type="entry name" value="AAA"/>
    <property type="match status" value="1"/>
</dbReference>
<dbReference type="GO" id="GO:0005524">
    <property type="term" value="F:ATP binding"/>
    <property type="evidence" value="ECO:0007669"/>
    <property type="project" value="InterPro"/>
</dbReference>